<accession>A0AAV5C5N3</accession>
<proteinExistence type="predicted"/>
<dbReference type="AlphaFoldDB" id="A0AAV5C5N3"/>
<evidence type="ECO:0000313" key="3">
    <source>
        <dbReference type="Proteomes" id="UP001054889"/>
    </source>
</evidence>
<gene>
    <name evidence="2" type="primary">ga10020</name>
    <name evidence="2" type="ORF">PR202_ga10020</name>
</gene>
<keyword evidence="3" id="KW-1185">Reference proteome</keyword>
<comment type="caution">
    <text evidence="2">The sequence shown here is derived from an EMBL/GenBank/DDBJ whole genome shotgun (WGS) entry which is preliminary data.</text>
</comment>
<name>A0AAV5C5N3_ELECO</name>
<dbReference type="PROSITE" id="PS51257">
    <property type="entry name" value="PROKAR_LIPOPROTEIN"/>
    <property type="match status" value="1"/>
</dbReference>
<feature type="region of interest" description="Disordered" evidence="1">
    <location>
        <begin position="36"/>
        <end position="64"/>
    </location>
</feature>
<dbReference type="EMBL" id="BQKI01000004">
    <property type="protein sequence ID" value="GJM93462.1"/>
    <property type="molecule type" value="Genomic_DNA"/>
</dbReference>
<dbReference type="Proteomes" id="UP001054889">
    <property type="component" value="Unassembled WGS sequence"/>
</dbReference>
<reference evidence="2" key="2">
    <citation type="submission" date="2021-12" db="EMBL/GenBank/DDBJ databases">
        <title>Resequencing data analysis of finger millet.</title>
        <authorList>
            <person name="Hatakeyama M."/>
            <person name="Aluri S."/>
            <person name="Balachadran M.T."/>
            <person name="Sivarajan S.R."/>
            <person name="Poveda L."/>
            <person name="Shimizu-Inatsugi R."/>
            <person name="Schlapbach R."/>
            <person name="Sreeman S.M."/>
            <person name="Shimizu K.K."/>
        </authorList>
    </citation>
    <scope>NUCLEOTIDE SEQUENCE</scope>
</reference>
<protein>
    <submittedName>
        <fullName evidence="2">Uncharacterized protein</fullName>
    </submittedName>
</protein>
<sequence length="93" mass="9731">MRATGLDAEGCEAHVSKSSPSIGSAAACVRRRTERRSGVGRSYGRASGGAEVRRQAGRQPGVGRSCGRVLGELWPGVMRRTEPPPDKVVAGRG</sequence>
<reference evidence="2" key="1">
    <citation type="journal article" date="2018" name="DNA Res.">
        <title>Multiple hybrid de novo genome assembly of finger millet, an orphan allotetraploid crop.</title>
        <authorList>
            <person name="Hatakeyama M."/>
            <person name="Aluri S."/>
            <person name="Balachadran M.T."/>
            <person name="Sivarajan S.R."/>
            <person name="Patrignani A."/>
            <person name="Gruter S."/>
            <person name="Poveda L."/>
            <person name="Shimizu-Inatsugi R."/>
            <person name="Baeten J."/>
            <person name="Francoijs K.J."/>
            <person name="Nataraja K.N."/>
            <person name="Reddy Y.A.N."/>
            <person name="Phadnis S."/>
            <person name="Ravikumar R.L."/>
            <person name="Schlapbach R."/>
            <person name="Sreeman S.M."/>
            <person name="Shimizu K.K."/>
        </authorList>
    </citation>
    <scope>NUCLEOTIDE SEQUENCE</scope>
</reference>
<organism evidence="2 3">
    <name type="scientific">Eleusine coracana subsp. coracana</name>
    <dbReference type="NCBI Taxonomy" id="191504"/>
    <lineage>
        <taxon>Eukaryota</taxon>
        <taxon>Viridiplantae</taxon>
        <taxon>Streptophyta</taxon>
        <taxon>Embryophyta</taxon>
        <taxon>Tracheophyta</taxon>
        <taxon>Spermatophyta</taxon>
        <taxon>Magnoliopsida</taxon>
        <taxon>Liliopsida</taxon>
        <taxon>Poales</taxon>
        <taxon>Poaceae</taxon>
        <taxon>PACMAD clade</taxon>
        <taxon>Chloridoideae</taxon>
        <taxon>Cynodonteae</taxon>
        <taxon>Eleusininae</taxon>
        <taxon>Eleusine</taxon>
    </lineage>
</organism>
<evidence type="ECO:0000313" key="2">
    <source>
        <dbReference type="EMBL" id="GJM93462.1"/>
    </source>
</evidence>
<evidence type="ECO:0000256" key="1">
    <source>
        <dbReference type="SAM" id="MobiDB-lite"/>
    </source>
</evidence>